<dbReference type="RefSeq" id="WP_081900709.1">
    <property type="nucleotide sequence ID" value="NZ_JOEF01000030.1"/>
</dbReference>
<reference evidence="3 4" key="1">
    <citation type="submission" date="2016-10" db="EMBL/GenBank/DDBJ databases">
        <authorList>
            <person name="de Groot N.N."/>
        </authorList>
    </citation>
    <scope>NUCLEOTIDE SEQUENCE [LARGE SCALE GENOMIC DNA]</scope>
    <source>
        <strain evidence="3 4">DSM 44149</strain>
    </source>
</reference>
<name>A0A1G9Y9U1_ALLAB</name>
<proteinExistence type="predicted"/>
<dbReference type="InterPro" id="IPR012495">
    <property type="entry name" value="TadE-like_dom"/>
</dbReference>
<evidence type="ECO:0000313" key="4">
    <source>
        <dbReference type="Proteomes" id="UP000183376"/>
    </source>
</evidence>
<dbReference type="STRING" id="211114.SAMN04489726_4687"/>
<dbReference type="AlphaFoldDB" id="A0A1G9Y9U1"/>
<dbReference type="Proteomes" id="UP000183376">
    <property type="component" value="Chromosome I"/>
</dbReference>
<dbReference type="OrthoDB" id="3260904at2"/>
<evidence type="ECO:0000259" key="2">
    <source>
        <dbReference type="Pfam" id="PF07811"/>
    </source>
</evidence>
<organism evidence="3 4">
    <name type="scientific">Allokutzneria albata</name>
    <name type="common">Kibdelosporangium albatum</name>
    <dbReference type="NCBI Taxonomy" id="211114"/>
    <lineage>
        <taxon>Bacteria</taxon>
        <taxon>Bacillati</taxon>
        <taxon>Actinomycetota</taxon>
        <taxon>Actinomycetes</taxon>
        <taxon>Pseudonocardiales</taxon>
        <taxon>Pseudonocardiaceae</taxon>
        <taxon>Allokutzneria</taxon>
    </lineage>
</organism>
<evidence type="ECO:0000256" key="1">
    <source>
        <dbReference type="SAM" id="Phobius"/>
    </source>
</evidence>
<feature type="transmembrane region" description="Helical" evidence="1">
    <location>
        <begin position="39"/>
        <end position="60"/>
    </location>
</feature>
<accession>A0A1G9Y9U1</accession>
<feature type="domain" description="TadE-like" evidence="2">
    <location>
        <begin position="37"/>
        <end position="79"/>
    </location>
</feature>
<evidence type="ECO:0000313" key="3">
    <source>
        <dbReference type="EMBL" id="SDN05848.1"/>
    </source>
</evidence>
<dbReference type="EMBL" id="LT629701">
    <property type="protein sequence ID" value="SDN05848.1"/>
    <property type="molecule type" value="Genomic_DNA"/>
</dbReference>
<protein>
    <submittedName>
        <fullName evidence="3">TadE-like protein</fullName>
    </submittedName>
</protein>
<gene>
    <name evidence="3" type="ORF">SAMN04489726_4687</name>
</gene>
<sequence>MRSRSTARQGLTPALVDVAVTQRSPSVLRRWLAEDTGSASVELVLLAPLAVLLVLFLVLCGRVVDARMLLADAAHQAARAGSLARTAPDAHTAARAVADRALSDSRLRCRGSTVTVDTTGFRPGGAITVTLTCPVDVADLTSLSIPGRIGLTSHASSPLDRYRATTGGDRP</sequence>
<dbReference type="eggNOG" id="COG4961">
    <property type="taxonomic scope" value="Bacteria"/>
</dbReference>
<keyword evidence="1" id="KW-0472">Membrane</keyword>
<keyword evidence="1" id="KW-1133">Transmembrane helix</keyword>
<keyword evidence="1" id="KW-0812">Transmembrane</keyword>
<keyword evidence="4" id="KW-1185">Reference proteome</keyword>
<dbReference type="Pfam" id="PF07811">
    <property type="entry name" value="TadE"/>
    <property type="match status" value="1"/>
</dbReference>